<dbReference type="KEGG" id="bvi:Bcep1808_7738"/>
<dbReference type="Proteomes" id="UP000002287">
    <property type="component" value="Plasmid pBVIE05"/>
</dbReference>
<evidence type="ECO:0000313" key="2">
    <source>
        <dbReference type="EMBL" id="ABO60608.1"/>
    </source>
</evidence>
<dbReference type="InterPro" id="IPR041140">
    <property type="entry name" value="DarA_N"/>
</dbReference>
<accession>A4JWF5</accession>
<sequence>MKNLIFDIYNLSHKDKAIAAAKRAFARAGAQVTSVDVDAKTKKTLGVEYREVQFGFADSQTIRFGVNATGDVAQVKLNGKAVPLKNPDDHGAAIEELSALMVKGRSKFQAALAKAKVALPPGIRTAAPKLEQVLRDKIAAIDEAISEATMRRDELKALAA</sequence>
<dbReference type="Pfam" id="PF18788">
    <property type="entry name" value="DarA_N"/>
    <property type="match status" value="1"/>
</dbReference>
<dbReference type="AlphaFoldDB" id="A4JWF5"/>
<gene>
    <name evidence="2" type="ordered locus">Bcep1808_7738</name>
</gene>
<name>A4JWF5_BURVG</name>
<evidence type="ECO:0000313" key="3">
    <source>
        <dbReference type="Proteomes" id="UP000002287"/>
    </source>
</evidence>
<protein>
    <recommendedName>
        <fullName evidence="1">Defence against restriction A N-terminal domain-containing protein</fullName>
    </recommendedName>
</protein>
<organism evidence="2 3">
    <name type="scientific">Burkholderia vietnamiensis (strain G4 / LMG 22486)</name>
    <name type="common">Burkholderia cepacia (strain R1808)</name>
    <dbReference type="NCBI Taxonomy" id="269482"/>
    <lineage>
        <taxon>Bacteria</taxon>
        <taxon>Pseudomonadati</taxon>
        <taxon>Pseudomonadota</taxon>
        <taxon>Betaproteobacteria</taxon>
        <taxon>Burkholderiales</taxon>
        <taxon>Burkholderiaceae</taxon>
        <taxon>Burkholderia</taxon>
        <taxon>Burkholderia cepacia complex</taxon>
    </lineage>
</organism>
<feature type="domain" description="Defence against restriction A N-terminal" evidence="1">
    <location>
        <begin position="15"/>
        <end position="104"/>
    </location>
</feature>
<proteinExistence type="predicted"/>
<dbReference type="HOGENOM" id="CLU_1641957_0_0_4"/>
<reference evidence="2 3" key="1">
    <citation type="submission" date="2007-03" db="EMBL/GenBank/DDBJ databases">
        <title>Complete sequence of plasmid pBVIE05 of Burkholderia vietnamiensis G4.</title>
        <authorList>
            <consortium name="US DOE Joint Genome Institute"/>
            <person name="Copeland A."/>
            <person name="Lucas S."/>
            <person name="Lapidus A."/>
            <person name="Barry K."/>
            <person name="Detter J.C."/>
            <person name="Glavina del Rio T."/>
            <person name="Hammon N."/>
            <person name="Israni S."/>
            <person name="Dalin E."/>
            <person name="Tice H."/>
            <person name="Pitluck S."/>
            <person name="Chain P."/>
            <person name="Malfatti S."/>
            <person name="Shin M."/>
            <person name="Vergez L."/>
            <person name="Schmutz J."/>
            <person name="Larimer F."/>
            <person name="Land M."/>
            <person name="Hauser L."/>
            <person name="Kyrpides N."/>
            <person name="Tiedje J."/>
            <person name="Richardson P."/>
        </authorList>
    </citation>
    <scope>NUCLEOTIDE SEQUENCE [LARGE SCALE GENOMIC DNA]</scope>
    <source>
        <strain evidence="3">G4 / LMG 22486</strain>
        <plasmid evidence="2 3">pBVIE05</plasmid>
    </source>
</reference>
<dbReference type="EMBL" id="CP000621">
    <property type="protein sequence ID" value="ABO60608.1"/>
    <property type="molecule type" value="Genomic_DNA"/>
</dbReference>
<keyword evidence="2" id="KW-0614">Plasmid</keyword>
<evidence type="ECO:0000259" key="1">
    <source>
        <dbReference type="Pfam" id="PF18788"/>
    </source>
</evidence>
<geneLocation type="plasmid" evidence="2 3">
    <name>pBVIE05</name>
</geneLocation>